<evidence type="ECO:0008006" key="4">
    <source>
        <dbReference type="Google" id="ProtNLM"/>
    </source>
</evidence>
<reference evidence="2" key="1">
    <citation type="submission" date="2023-11" db="EMBL/GenBank/DDBJ databases">
        <authorList>
            <person name="De Vega J J."/>
            <person name="De Vega J J."/>
        </authorList>
    </citation>
    <scope>NUCLEOTIDE SEQUENCE</scope>
</reference>
<dbReference type="EMBL" id="CAVNYO010000403">
    <property type="protein sequence ID" value="CAK5274453.1"/>
    <property type="molecule type" value="Genomic_DNA"/>
</dbReference>
<gene>
    <name evidence="2" type="ORF">MYCIT1_LOCUS21677</name>
</gene>
<feature type="chain" id="PRO_5042147548" description="F-box domain-containing protein" evidence="1">
    <location>
        <begin position="20"/>
        <end position="390"/>
    </location>
</feature>
<evidence type="ECO:0000256" key="1">
    <source>
        <dbReference type="SAM" id="SignalP"/>
    </source>
</evidence>
<evidence type="ECO:0000313" key="3">
    <source>
        <dbReference type="Proteomes" id="UP001295794"/>
    </source>
</evidence>
<protein>
    <recommendedName>
        <fullName evidence="4">F-box domain-containing protein</fullName>
    </recommendedName>
</protein>
<name>A0AAD2HE46_9AGAR</name>
<keyword evidence="3" id="KW-1185">Reference proteome</keyword>
<organism evidence="2 3">
    <name type="scientific">Mycena citricolor</name>
    <dbReference type="NCBI Taxonomy" id="2018698"/>
    <lineage>
        <taxon>Eukaryota</taxon>
        <taxon>Fungi</taxon>
        <taxon>Dikarya</taxon>
        <taxon>Basidiomycota</taxon>
        <taxon>Agaricomycotina</taxon>
        <taxon>Agaricomycetes</taxon>
        <taxon>Agaricomycetidae</taxon>
        <taxon>Agaricales</taxon>
        <taxon>Marasmiineae</taxon>
        <taxon>Mycenaceae</taxon>
        <taxon>Mycena</taxon>
    </lineage>
</organism>
<evidence type="ECO:0000313" key="2">
    <source>
        <dbReference type="EMBL" id="CAK5274453.1"/>
    </source>
</evidence>
<proteinExistence type="predicted"/>
<accession>A0AAD2HE46</accession>
<feature type="signal peptide" evidence="1">
    <location>
        <begin position="1"/>
        <end position="19"/>
    </location>
</feature>
<sequence>MHLLWFWLSLLPLLTAVNGLGFKPPHTRSNAERIAAGEQLAKPRRMYGLGGEKIFPVPRAAPSGLAFPISRPAATQTGYLGLFDATGTFLGYFSLPAAGITSSLPPIQPQAQPGRRSAYAGKYSFATPAHPGDPVAIYLADDPGYFFNGIGMSNGLTLGSGLGTWVTVVVSGVVTSSGVPPYLNLYETYIFTVDETTGQVGVQWVNPGSTGVYTPASFMWSPSRNILTFTGDTTAARAGYQTTSGTFDSSSGLGADAVEVLKSHFGLSDATYSILHGSCYLSDAQVTEIQASVDMAETERTKLMRKINEIKADLMFHEKDERRISKYITLCRATLAPIRRLPEEALSLIFVAYAGHDATHDSGLDMEKGRWAIAKVSSCWRKVAFATPAL</sequence>
<dbReference type="AlphaFoldDB" id="A0AAD2HE46"/>
<dbReference type="Proteomes" id="UP001295794">
    <property type="component" value="Unassembled WGS sequence"/>
</dbReference>
<keyword evidence="1" id="KW-0732">Signal</keyword>
<comment type="caution">
    <text evidence="2">The sequence shown here is derived from an EMBL/GenBank/DDBJ whole genome shotgun (WGS) entry which is preliminary data.</text>
</comment>